<organism evidence="2 3">
    <name type="scientific">Muraenolepis orangiensis</name>
    <name type="common">Patagonian moray cod</name>
    <dbReference type="NCBI Taxonomy" id="630683"/>
    <lineage>
        <taxon>Eukaryota</taxon>
        <taxon>Metazoa</taxon>
        <taxon>Chordata</taxon>
        <taxon>Craniata</taxon>
        <taxon>Vertebrata</taxon>
        <taxon>Euteleostomi</taxon>
        <taxon>Actinopterygii</taxon>
        <taxon>Neopterygii</taxon>
        <taxon>Teleostei</taxon>
        <taxon>Neoteleostei</taxon>
        <taxon>Acanthomorphata</taxon>
        <taxon>Zeiogadaria</taxon>
        <taxon>Gadariae</taxon>
        <taxon>Gadiformes</taxon>
        <taxon>Muraenolepidoidei</taxon>
        <taxon>Muraenolepididae</taxon>
        <taxon>Muraenolepis</taxon>
    </lineage>
</organism>
<protein>
    <submittedName>
        <fullName evidence="2">Uncharacterized protein</fullName>
    </submittedName>
</protein>
<dbReference type="Proteomes" id="UP001148018">
    <property type="component" value="Unassembled WGS sequence"/>
</dbReference>
<comment type="caution">
    <text evidence="2">The sequence shown here is derived from an EMBL/GenBank/DDBJ whole genome shotgun (WGS) entry which is preliminary data.</text>
</comment>
<sequence>MRDGCDVSSPLSPDGCDVSSPLSPDGCDVSSPLSPDGCGITEPPVRHRHSDQGTRGLTSAHAQCVYVTTISTM</sequence>
<evidence type="ECO:0000313" key="2">
    <source>
        <dbReference type="EMBL" id="KAJ3587635.1"/>
    </source>
</evidence>
<accession>A0A9Q0I6Z4</accession>
<reference evidence="2" key="1">
    <citation type="submission" date="2022-07" db="EMBL/GenBank/DDBJ databases">
        <title>Chromosome-level genome of Muraenolepis orangiensis.</title>
        <authorList>
            <person name="Kim J."/>
        </authorList>
    </citation>
    <scope>NUCLEOTIDE SEQUENCE</scope>
    <source>
        <strain evidence="2">KU_S4_2022</strain>
        <tissue evidence="2">Muscle</tissue>
    </source>
</reference>
<name>A0A9Q0I6Z4_9TELE</name>
<keyword evidence="3" id="KW-1185">Reference proteome</keyword>
<feature type="region of interest" description="Disordered" evidence="1">
    <location>
        <begin position="1"/>
        <end position="39"/>
    </location>
</feature>
<dbReference type="EMBL" id="JANIIK010000116">
    <property type="protein sequence ID" value="KAJ3587635.1"/>
    <property type="molecule type" value="Genomic_DNA"/>
</dbReference>
<evidence type="ECO:0000313" key="3">
    <source>
        <dbReference type="Proteomes" id="UP001148018"/>
    </source>
</evidence>
<dbReference type="AlphaFoldDB" id="A0A9Q0I6Z4"/>
<gene>
    <name evidence="2" type="ORF">NHX12_011232</name>
</gene>
<proteinExistence type="predicted"/>
<evidence type="ECO:0000256" key="1">
    <source>
        <dbReference type="SAM" id="MobiDB-lite"/>
    </source>
</evidence>